<dbReference type="AlphaFoldDB" id="A0A1H1B5S4"/>
<gene>
    <name evidence="2" type="ORF">SAMN05443245_1515</name>
</gene>
<sequence>MELVDWIVILAVMLMAIAFFCARKPVNWSRENRTRRLAGMRMLVQAACAMWIALLIVARALFTINGLAGLRPTPLHALTLVTMLIACACYCRFAAASCLNHGSYLPRIERAGGLVIGVFRLSGQICAGSSNTLITVFRFAATYRRNARSDDP</sequence>
<evidence type="ECO:0000313" key="2">
    <source>
        <dbReference type="EMBL" id="SDQ47328.1"/>
    </source>
</evidence>
<name>A0A1H1B5S4_9BURK</name>
<feature type="transmembrane region" description="Helical" evidence="1">
    <location>
        <begin position="74"/>
        <end position="95"/>
    </location>
</feature>
<reference evidence="3" key="1">
    <citation type="submission" date="2016-10" db="EMBL/GenBank/DDBJ databases">
        <authorList>
            <person name="Varghese N."/>
        </authorList>
    </citation>
    <scope>NUCLEOTIDE SEQUENCE [LARGE SCALE GENOMIC DNA]</scope>
    <source>
        <strain evidence="3">GAS106B</strain>
    </source>
</reference>
<protein>
    <submittedName>
        <fullName evidence="2">Uncharacterized protein</fullName>
    </submittedName>
</protein>
<keyword evidence="1" id="KW-1133">Transmembrane helix</keyword>
<proteinExistence type="predicted"/>
<keyword evidence="1" id="KW-0472">Membrane</keyword>
<dbReference type="Proteomes" id="UP000183487">
    <property type="component" value="Unassembled WGS sequence"/>
</dbReference>
<dbReference type="EMBL" id="FNKP01000001">
    <property type="protein sequence ID" value="SDQ47328.1"/>
    <property type="molecule type" value="Genomic_DNA"/>
</dbReference>
<organism evidence="2 3">
    <name type="scientific">Paraburkholderia fungorum</name>
    <dbReference type="NCBI Taxonomy" id="134537"/>
    <lineage>
        <taxon>Bacteria</taxon>
        <taxon>Pseudomonadati</taxon>
        <taxon>Pseudomonadota</taxon>
        <taxon>Betaproteobacteria</taxon>
        <taxon>Burkholderiales</taxon>
        <taxon>Burkholderiaceae</taxon>
        <taxon>Paraburkholderia</taxon>
    </lineage>
</organism>
<keyword evidence="1" id="KW-0812">Transmembrane</keyword>
<feature type="transmembrane region" description="Helical" evidence="1">
    <location>
        <begin position="43"/>
        <end position="62"/>
    </location>
</feature>
<evidence type="ECO:0000313" key="3">
    <source>
        <dbReference type="Proteomes" id="UP000183487"/>
    </source>
</evidence>
<accession>A0A1H1B5S4</accession>
<evidence type="ECO:0000256" key="1">
    <source>
        <dbReference type="SAM" id="Phobius"/>
    </source>
</evidence>
<keyword evidence="3" id="KW-1185">Reference proteome</keyword>
<feature type="transmembrane region" description="Helical" evidence="1">
    <location>
        <begin position="6"/>
        <end position="22"/>
    </location>
</feature>